<keyword evidence="2" id="KW-1185">Reference proteome</keyword>
<reference evidence="1 2" key="1">
    <citation type="submission" date="2020-12" db="EMBL/GenBank/DDBJ databases">
        <title>Whole genome sequences of gut porcine anaerobes.</title>
        <authorList>
            <person name="Kubasova T."/>
            <person name="Jahodarova E."/>
            <person name="Rychlik I."/>
        </authorList>
    </citation>
    <scope>NUCLEOTIDE SEQUENCE [LARGE SCALE GENOMIC DNA]</scope>
    <source>
        <strain evidence="1 2">An925</strain>
    </source>
</reference>
<evidence type="ECO:0000313" key="2">
    <source>
        <dbReference type="Proteomes" id="UP001200470"/>
    </source>
</evidence>
<dbReference type="Proteomes" id="UP001200470">
    <property type="component" value="Unassembled WGS sequence"/>
</dbReference>
<dbReference type="PROSITE" id="PS51257">
    <property type="entry name" value="PROKAR_LIPOPROTEIN"/>
    <property type="match status" value="1"/>
</dbReference>
<accession>A0ABS9CID1</accession>
<name>A0ABS9CID1_9BACT</name>
<evidence type="ECO:0000313" key="1">
    <source>
        <dbReference type="EMBL" id="MCF2564848.1"/>
    </source>
</evidence>
<dbReference type="RefSeq" id="WP_094389612.1">
    <property type="nucleotide sequence ID" value="NZ_JADYTN010000047.1"/>
</dbReference>
<proteinExistence type="predicted"/>
<comment type="caution">
    <text evidence="1">The sequence shown here is derived from an EMBL/GenBank/DDBJ whole genome shotgun (WGS) entry which is preliminary data.</text>
</comment>
<protein>
    <recommendedName>
        <fullName evidence="3">Lipoprotein</fullName>
    </recommendedName>
</protein>
<sequence>MKRLIIVTLVPLLFACNDKYVLQANLCMVGDNKEIRRDEMDNVFNIRCLSIHYLAINKSNDSIFIPIGYPYEKTVIANIESRDLFYQPYQLYRCNKFNGSAQQYFAPGDSISITFLFAIYPKNSTDSEWLRNVSTKELMSKMELKLVKPTNGKNIDKIPNIIFNNDTNDICINPVISVQDSDQKMDYESIKHN</sequence>
<dbReference type="EMBL" id="JADYTN010000047">
    <property type="protein sequence ID" value="MCF2564848.1"/>
    <property type="molecule type" value="Genomic_DNA"/>
</dbReference>
<evidence type="ECO:0008006" key="3">
    <source>
        <dbReference type="Google" id="ProtNLM"/>
    </source>
</evidence>
<organism evidence="1 2">
    <name type="scientific">Xylanibacter brevis</name>
    <dbReference type="NCBI Taxonomy" id="83231"/>
    <lineage>
        <taxon>Bacteria</taxon>
        <taxon>Pseudomonadati</taxon>
        <taxon>Bacteroidota</taxon>
        <taxon>Bacteroidia</taxon>
        <taxon>Bacteroidales</taxon>
        <taxon>Prevotellaceae</taxon>
        <taxon>Xylanibacter</taxon>
    </lineage>
</organism>
<gene>
    <name evidence="1" type="ORF">I6E12_12155</name>
</gene>